<keyword evidence="12" id="KW-1185">Reference proteome</keyword>
<evidence type="ECO:0000256" key="7">
    <source>
        <dbReference type="ARBA" id="ARBA00023163"/>
    </source>
</evidence>
<evidence type="ECO:0000259" key="10">
    <source>
        <dbReference type="PROSITE" id="PS50983"/>
    </source>
</evidence>
<comment type="caution">
    <text evidence="11">The sequence shown here is derived from an EMBL/GenBank/DDBJ whole genome shotgun (WGS) entry which is preliminary data.</text>
</comment>
<dbReference type="InterPro" id="IPR018062">
    <property type="entry name" value="HTH_AraC-typ_CS"/>
</dbReference>
<dbReference type="PANTHER" id="PTHR30532">
    <property type="entry name" value="IRON III DICITRATE-BINDING PERIPLASMIC PROTEIN"/>
    <property type="match status" value="1"/>
</dbReference>
<name>A0ABS4J4V0_9BACL</name>
<feature type="domain" description="HTH araC/xylS-type" evidence="9">
    <location>
        <begin position="177"/>
        <end position="275"/>
    </location>
</feature>
<evidence type="ECO:0000256" key="3">
    <source>
        <dbReference type="ARBA" id="ARBA00022448"/>
    </source>
</evidence>
<dbReference type="SUPFAM" id="SSF53807">
    <property type="entry name" value="Helical backbone' metal receptor"/>
    <property type="match status" value="1"/>
</dbReference>
<dbReference type="Gene3D" id="1.10.10.60">
    <property type="entry name" value="Homeodomain-like"/>
    <property type="match status" value="2"/>
</dbReference>
<dbReference type="EMBL" id="JAGGLB010000029">
    <property type="protein sequence ID" value="MBP1994869.1"/>
    <property type="molecule type" value="Genomic_DNA"/>
</dbReference>
<evidence type="ECO:0000313" key="12">
    <source>
        <dbReference type="Proteomes" id="UP001519287"/>
    </source>
</evidence>
<dbReference type="InterPro" id="IPR018060">
    <property type="entry name" value="HTH_AraC"/>
</dbReference>
<dbReference type="InterPro" id="IPR009057">
    <property type="entry name" value="Homeodomain-like_sf"/>
</dbReference>
<organism evidence="11 12">
    <name type="scientific">Paenibacillus eucommiae</name>
    <dbReference type="NCBI Taxonomy" id="1355755"/>
    <lineage>
        <taxon>Bacteria</taxon>
        <taxon>Bacillati</taxon>
        <taxon>Bacillota</taxon>
        <taxon>Bacilli</taxon>
        <taxon>Bacillales</taxon>
        <taxon>Paenibacillaceae</taxon>
        <taxon>Paenibacillus</taxon>
    </lineage>
</organism>
<comment type="similarity">
    <text evidence="2">Belongs to the bacterial solute-binding protein 8 family.</text>
</comment>
<comment type="subcellular location">
    <subcellularLocation>
        <location evidence="1">Cell envelope</location>
    </subcellularLocation>
</comment>
<feature type="compositionally biased region" description="Low complexity" evidence="8">
    <location>
        <begin position="366"/>
        <end position="379"/>
    </location>
</feature>
<feature type="compositionally biased region" description="Polar residues" evidence="8">
    <location>
        <begin position="356"/>
        <end position="365"/>
    </location>
</feature>
<dbReference type="Proteomes" id="UP001519287">
    <property type="component" value="Unassembled WGS sequence"/>
</dbReference>
<proteinExistence type="inferred from homology"/>
<evidence type="ECO:0000256" key="1">
    <source>
        <dbReference type="ARBA" id="ARBA00004196"/>
    </source>
</evidence>
<evidence type="ECO:0000313" key="11">
    <source>
        <dbReference type="EMBL" id="MBP1994869.1"/>
    </source>
</evidence>
<dbReference type="SMART" id="SM00342">
    <property type="entry name" value="HTH_ARAC"/>
    <property type="match status" value="1"/>
</dbReference>
<dbReference type="InterPro" id="IPR002491">
    <property type="entry name" value="ABC_transptr_periplasmic_BD"/>
</dbReference>
<dbReference type="PROSITE" id="PS01124">
    <property type="entry name" value="HTH_ARAC_FAMILY_2"/>
    <property type="match status" value="1"/>
</dbReference>
<feature type="region of interest" description="Disordered" evidence="8">
    <location>
        <begin position="350"/>
        <end position="383"/>
    </location>
</feature>
<dbReference type="Gene3D" id="3.40.50.1980">
    <property type="entry name" value="Nitrogenase molybdenum iron protein domain"/>
    <property type="match status" value="2"/>
</dbReference>
<dbReference type="PROSITE" id="PS00041">
    <property type="entry name" value="HTH_ARAC_FAMILY_1"/>
    <property type="match status" value="1"/>
</dbReference>
<evidence type="ECO:0000256" key="8">
    <source>
        <dbReference type="SAM" id="MobiDB-lite"/>
    </source>
</evidence>
<dbReference type="PROSITE" id="PS50983">
    <property type="entry name" value="FE_B12_PBP"/>
    <property type="match status" value="1"/>
</dbReference>
<dbReference type="InterPro" id="IPR051313">
    <property type="entry name" value="Bact_iron-sidero_bind"/>
</dbReference>
<evidence type="ECO:0000256" key="2">
    <source>
        <dbReference type="ARBA" id="ARBA00008814"/>
    </source>
</evidence>
<feature type="domain" description="Fe/B12 periplasmic-binding" evidence="10">
    <location>
        <begin position="397"/>
        <end position="657"/>
    </location>
</feature>
<reference evidence="11 12" key="1">
    <citation type="submission" date="2021-03" db="EMBL/GenBank/DDBJ databases">
        <title>Genomic Encyclopedia of Type Strains, Phase IV (KMG-IV): sequencing the most valuable type-strain genomes for metagenomic binning, comparative biology and taxonomic classification.</title>
        <authorList>
            <person name="Goeker M."/>
        </authorList>
    </citation>
    <scope>NUCLEOTIDE SEQUENCE [LARGE SCALE GENOMIC DNA]</scope>
    <source>
        <strain evidence="11 12">DSM 26048</strain>
    </source>
</reference>
<protein>
    <submittedName>
        <fullName evidence="11">Iron complex transport system substrate-binding protein</fullName>
    </submittedName>
</protein>
<dbReference type="Pfam" id="PF01497">
    <property type="entry name" value="Peripla_BP_2"/>
    <property type="match status" value="1"/>
</dbReference>
<sequence>MVNWKDHSLLWNQAMIQVMDVRYNKMESKEQLRGYRLPSSAFIYSMYGSAQVWLDGNVNIVSRFHILHGGKGTHLDIEAEEEFAYFLILYKAALPQLCRRELQLLLERVHPFQLQYAFAPQYPIDLLDKAKQMLKEWEHSEALEKLHVKILFYQFVYDLLRQMYRQGIEASKPDLAAQVIRYLNDHYRETISLDSMAELLNYSPQYLSRKFKELTGRSPIDFLIRLRIDKAQELLVTTEATLQEVAASVGYPDLFYFSRMFKKYVGTAPGHYKKSMLIKEKVHDPANEGLKSSIVNRALQRYIDSGNENHYQYREGGEQLMFRKKKLSMAATVLLCAALLLSACGAGNTGNGGTSVPSPSQQSISEQAPAQTPAAAETTRSYTDTQGNVVDIPVHPKRIVMQGNIAGDFWALGIEPVGLDHRFIEGKETLYKQNNPAEDIGFPTNFEKVLSLDPDVIMLGYMMEKQYEEASKIAPVVVFDQAMPLKERLPVIADLIGKKEEAAQWLADYDRQAKAMWQDLLAQGKVKDGETAVVLIYYWDKSMYLMKKGGLADLLYQADGLKMDPAVEALHPLGDSPYISVTEEVMHDQLIGDHLFVLYPSNEDAKATFDELLKTPLWSALPQVKNNKVYFVDTKLNYTDALTSEQLLDELPKLIAQ</sequence>
<evidence type="ECO:0000256" key="5">
    <source>
        <dbReference type="ARBA" id="ARBA00023015"/>
    </source>
</evidence>
<keyword evidence="5" id="KW-0805">Transcription regulation</keyword>
<accession>A0ABS4J4V0</accession>
<keyword evidence="6" id="KW-0238">DNA-binding</keyword>
<dbReference type="Pfam" id="PF12833">
    <property type="entry name" value="HTH_18"/>
    <property type="match status" value="1"/>
</dbReference>
<keyword evidence="4" id="KW-0732">Signal</keyword>
<evidence type="ECO:0000256" key="4">
    <source>
        <dbReference type="ARBA" id="ARBA00022729"/>
    </source>
</evidence>
<keyword evidence="3" id="KW-0813">Transport</keyword>
<dbReference type="SUPFAM" id="SSF46689">
    <property type="entry name" value="Homeodomain-like"/>
    <property type="match status" value="2"/>
</dbReference>
<dbReference type="PANTHER" id="PTHR30532:SF26">
    <property type="entry name" value="IRON(3+)-HYDROXAMATE-BINDING PROTEIN FHUD"/>
    <property type="match status" value="1"/>
</dbReference>
<evidence type="ECO:0000259" key="9">
    <source>
        <dbReference type="PROSITE" id="PS01124"/>
    </source>
</evidence>
<gene>
    <name evidence="11" type="ORF">J2Z66_006510</name>
</gene>
<evidence type="ECO:0000256" key="6">
    <source>
        <dbReference type="ARBA" id="ARBA00023125"/>
    </source>
</evidence>
<keyword evidence="7" id="KW-0804">Transcription</keyword>